<proteinExistence type="predicted"/>
<dbReference type="AlphaFoldDB" id="A0A291RPK8"/>
<dbReference type="EMBL" id="CP023778">
    <property type="protein sequence ID" value="ATL69255.1"/>
    <property type="molecule type" value="Genomic_DNA"/>
</dbReference>
<organism evidence="1 2">
    <name type="scientific">Nocardia terpenica</name>
    <dbReference type="NCBI Taxonomy" id="455432"/>
    <lineage>
        <taxon>Bacteria</taxon>
        <taxon>Bacillati</taxon>
        <taxon>Actinomycetota</taxon>
        <taxon>Actinomycetes</taxon>
        <taxon>Mycobacteriales</taxon>
        <taxon>Nocardiaceae</taxon>
        <taxon>Nocardia</taxon>
    </lineage>
</organism>
<gene>
    <name evidence="1" type="ORF">CRH09_26845</name>
</gene>
<accession>A0A291RPK8</accession>
<dbReference type="Proteomes" id="UP000221961">
    <property type="component" value="Chromosome"/>
</dbReference>
<dbReference type="GO" id="GO:0000287">
    <property type="term" value="F:magnesium ion binding"/>
    <property type="evidence" value="ECO:0007669"/>
    <property type="project" value="InterPro"/>
</dbReference>
<dbReference type="GO" id="GO:0008897">
    <property type="term" value="F:holo-[acyl-carrier-protein] synthase activity"/>
    <property type="evidence" value="ECO:0007669"/>
    <property type="project" value="InterPro"/>
</dbReference>
<protein>
    <submittedName>
        <fullName evidence="1">Uncharacterized protein</fullName>
    </submittedName>
</protein>
<reference evidence="1 2" key="1">
    <citation type="submission" date="2017-10" db="EMBL/GenBank/DDBJ databases">
        <title>Comparative genomics between pathogenic Norcardia.</title>
        <authorList>
            <person name="Zeng L."/>
        </authorList>
    </citation>
    <scope>NUCLEOTIDE SEQUENCE [LARGE SCALE GENOMIC DNA]</scope>
    <source>
        <strain evidence="1 2">NC_YFY_NT001</strain>
    </source>
</reference>
<evidence type="ECO:0000313" key="2">
    <source>
        <dbReference type="Proteomes" id="UP000221961"/>
    </source>
</evidence>
<name>A0A291RPK8_9NOCA</name>
<dbReference type="Gene3D" id="3.90.470.20">
    <property type="entry name" value="4'-phosphopantetheinyl transferase domain"/>
    <property type="match status" value="1"/>
</dbReference>
<dbReference type="SUPFAM" id="SSF56214">
    <property type="entry name" value="4'-phosphopantetheinyl transferase"/>
    <property type="match status" value="2"/>
</dbReference>
<evidence type="ECO:0000313" key="1">
    <source>
        <dbReference type="EMBL" id="ATL69255.1"/>
    </source>
</evidence>
<dbReference type="KEGG" id="ntp:CRH09_26845"/>
<dbReference type="InterPro" id="IPR037143">
    <property type="entry name" value="4-PPantetheinyl_Trfase_dom_sf"/>
</dbReference>
<sequence>MLTGYAGFGDPGGGVGIGAVLAGTIILDPARPLRIARLPHGMTMATVSVDWIRNQPIDRADAVLARHLSAKEAVYARALRIPRRRAEWLAGRLAAKHAVRAHRRLHLGIGRPTRDIVVTVVRDGPCAGRPRVNRRVEIGISHSADFAVAVCGTSRVGIDLEKNRALSPILVNALTAAVADELGTGNGRVHSMSPPLHWACREAILKYFGFGLRVDPREIRLTEWRSDGSFGWTVGAELRRRAASIPWPRRAWAGDIAGYSLALVW</sequence>